<keyword evidence="2" id="KW-0472">Membrane</keyword>
<keyword evidence="2" id="KW-1133">Transmembrane helix</keyword>
<reference evidence="4" key="2">
    <citation type="journal article" date="2016" name="Mol. Ecol.">
        <title>Population genomics of the filarial nematode parasite Wuchereria bancrofti from mosquitoes.</title>
        <authorList>
            <person name="Small S.T."/>
            <person name="Reimer L.J."/>
            <person name="Tisch D.J."/>
            <person name="King C.L."/>
            <person name="Christensen B.M."/>
            <person name="Siba P.M."/>
            <person name="Kazura J.W."/>
            <person name="Serre D."/>
            <person name="Zimmerman P.A."/>
        </authorList>
    </citation>
    <scope>NUCLEOTIDE SEQUENCE</scope>
    <source>
        <strain evidence="4">pt0022</strain>
    </source>
</reference>
<reference evidence="4" key="1">
    <citation type="submission" date="2015-03" db="EMBL/GenBank/DDBJ databases">
        <title>Wuchereria bancrofti Genome Sequencing Papua New Guinea Strain.</title>
        <authorList>
            <person name="Small S.T."/>
            <person name="Serre D."/>
            <person name="Zimmerman P.A."/>
        </authorList>
    </citation>
    <scope>NUCLEOTIDE SEQUENCE [LARGE SCALE GENOMIC DNA]</scope>
    <source>
        <strain evidence="4">pt0022</strain>
    </source>
</reference>
<evidence type="ECO:0000259" key="3">
    <source>
        <dbReference type="PROSITE" id="PS50026"/>
    </source>
</evidence>
<evidence type="ECO:0000313" key="4">
    <source>
        <dbReference type="Proteomes" id="UP000093561"/>
    </source>
</evidence>
<evidence type="ECO:0000256" key="2">
    <source>
        <dbReference type="SAM" id="Phobius"/>
    </source>
</evidence>
<proteinExistence type="predicted"/>
<comment type="caution">
    <text evidence="1">Lacks conserved residue(s) required for the propagation of feature annotation.</text>
</comment>
<feature type="transmembrane region" description="Helical" evidence="2">
    <location>
        <begin position="185"/>
        <end position="210"/>
    </location>
</feature>
<keyword evidence="1" id="KW-0245">EGF-like domain</keyword>
<dbReference type="Proteomes" id="UP000093561">
    <property type="component" value="Unassembled WGS sequence"/>
</dbReference>
<evidence type="ECO:0000256" key="1">
    <source>
        <dbReference type="PROSITE-ProRule" id="PRU00076"/>
    </source>
</evidence>
<dbReference type="WBParaSite" id="mrna-Wban_07719">
    <property type="protein sequence ID" value="mrna-Wban_07719"/>
    <property type="gene ID" value="Wban_07719"/>
</dbReference>
<name>A0AAF5PZ98_WUCBA</name>
<dbReference type="AlphaFoldDB" id="A0AAF5PZ98"/>
<dbReference type="InterPro" id="IPR000742">
    <property type="entry name" value="EGF"/>
</dbReference>
<organism evidence="4 5">
    <name type="scientific">Wuchereria bancrofti</name>
    <dbReference type="NCBI Taxonomy" id="6293"/>
    <lineage>
        <taxon>Eukaryota</taxon>
        <taxon>Metazoa</taxon>
        <taxon>Ecdysozoa</taxon>
        <taxon>Nematoda</taxon>
        <taxon>Chromadorea</taxon>
        <taxon>Rhabditida</taxon>
        <taxon>Spirurina</taxon>
        <taxon>Spiruromorpha</taxon>
        <taxon>Filarioidea</taxon>
        <taxon>Onchocercidae</taxon>
        <taxon>Wuchereria</taxon>
    </lineage>
</organism>
<dbReference type="PROSITE" id="PS50026">
    <property type="entry name" value="EGF_3"/>
    <property type="match status" value="1"/>
</dbReference>
<reference evidence="5" key="3">
    <citation type="submission" date="2024-02" db="UniProtKB">
        <authorList>
            <consortium name="WormBaseParasite"/>
        </authorList>
    </citation>
    <scope>IDENTIFICATION</scope>
    <source>
        <strain evidence="5">pt0022</strain>
    </source>
</reference>
<protein>
    <submittedName>
        <fullName evidence="5">EGF-like domain-containing protein</fullName>
    </submittedName>
</protein>
<accession>A0AAF5PZ98</accession>
<keyword evidence="2" id="KW-0812">Transmembrane</keyword>
<feature type="domain" description="EGF-like" evidence="3">
    <location>
        <begin position="145"/>
        <end position="179"/>
    </location>
</feature>
<evidence type="ECO:0000313" key="5">
    <source>
        <dbReference type="WBParaSite" id="mrna-Wban_07719"/>
    </source>
</evidence>
<sequence>MLIITMTTSNQTNFALKEDDRYELTTLRTTTITNNSKNFLVPLKPGVQNMPKLSYSGNVGTKNGGIHFTNIMADSLEYLKKMLGLTPDCLNGGMKTLRGECICPKFYRGHLCEELVCVNNGTLVKIPKLIPTQYTCRCPYPEYIHGLHCEHVKCLNGGRPMDNGHCKCLDYWYTGQFCQEYAASWGVVLGLPLLCIVIVIICCVVCRLDLFPRKPTRSRRRRRTPLSTICDEGTTSHRRRELELNRSSNRTGNEIYLRMQENLLNDNSGESLAAGPHNYFLSSYIVHLNSMPVVDPNLTSDANSSKPFDPPPSYEEAVATFSALQQPPNGVINDEAALPPQYSSYPYQMLPRSQFSNAFQNS</sequence>